<feature type="domain" description="Secretion system C-terminal sorting" evidence="3">
    <location>
        <begin position="378"/>
        <end position="442"/>
    </location>
</feature>
<keyword evidence="5" id="KW-1185">Reference proteome</keyword>
<accession>A0ABV2LVY6</accession>
<dbReference type="PANTHER" id="PTHR19328:SF75">
    <property type="entry name" value="ALDOSE SUGAR DEHYDROGENASE YLII"/>
    <property type="match status" value="1"/>
</dbReference>
<dbReference type="InterPro" id="IPR012938">
    <property type="entry name" value="Glc/Sorbosone_DH"/>
</dbReference>
<dbReference type="Proteomes" id="UP001549146">
    <property type="component" value="Unassembled WGS sequence"/>
</dbReference>
<evidence type="ECO:0000259" key="3">
    <source>
        <dbReference type="Pfam" id="PF18962"/>
    </source>
</evidence>
<dbReference type="InterPro" id="IPR011041">
    <property type="entry name" value="Quinoprot_gluc/sorb_DH_b-prop"/>
</dbReference>
<dbReference type="NCBIfam" id="TIGR04183">
    <property type="entry name" value="Por_Secre_tail"/>
    <property type="match status" value="1"/>
</dbReference>
<dbReference type="RefSeq" id="WP_354510197.1">
    <property type="nucleotide sequence ID" value="NZ_JBEPMO010000017.1"/>
</dbReference>
<dbReference type="EMBL" id="JBEPMO010000017">
    <property type="protein sequence ID" value="MET3732713.1"/>
    <property type="molecule type" value="Genomic_DNA"/>
</dbReference>
<dbReference type="PANTHER" id="PTHR19328">
    <property type="entry name" value="HEDGEHOG-INTERACTING PROTEIN"/>
    <property type="match status" value="1"/>
</dbReference>
<dbReference type="SUPFAM" id="SSF50952">
    <property type="entry name" value="Soluble quinoprotein glucose dehydrogenase"/>
    <property type="match status" value="1"/>
</dbReference>
<sequence length="444" mass="48556">MKKFYSSILAICLGSILFSQEFTLEEFSTGLVNPVEIVHAGDERLFVVQQGGQIIVVNPDGSKNSTPFLNISSIISSGGERGLLGLAFAPDYASSGRFYVNYTNTSGNTVIARYTVSSDPNIANPSGTVLMTIDQPFSNHNGGNIHFGPDGYLWISMGDGGSGGDPQNYAQNKNSLLGKMLRIDVSGETYTSPSDNPFVGTDGADEIWSYGLRNAWKFSFDRETGDVWIADVGQNAIEEINKMSSTDLGLNYGWRCYEGNNTYNTSGCPSQETMTFPVAVYNHSGGRCSITGGYVYRGDLYPNLTGKYFFADYCSGEIGWVDQENNLEFLTDTSNFFATFGEDLQGELYVGGSGKLFKIVGEEVASVQDLNKLKISFFPNPVKDVLNVESNKKVEEISIYNFEGKLLGSFKDQAQIDVSHLSKGVYMVTVKSGKLTKTQKIIKN</sequence>
<evidence type="ECO:0000256" key="1">
    <source>
        <dbReference type="ARBA" id="ARBA00022729"/>
    </source>
</evidence>
<gene>
    <name evidence="4" type="ORF">ABID46_002303</name>
</gene>
<dbReference type="Pfam" id="PF07995">
    <property type="entry name" value="GSDH"/>
    <property type="match status" value="1"/>
</dbReference>
<reference evidence="4 5" key="1">
    <citation type="submission" date="2024-06" db="EMBL/GenBank/DDBJ databases">
        <title>Genomic Encyclopedia of Type Strains, Phase IV (KMG-IV): sequencing the most valuable type-strain genomes for metagenomic binning, comparative biology and taxonomic classification.</title>
        <authorList>
            <person name="Goeker M."/>
        </authorList>
    </citation>
    <scope>NUCLEOTIDE SEQUENCE [LARGE SCALE GENOMIC DNA]</scope>
    <source>
        <strain evidence="4 5">DSM 29388</strain>
    </source>
</reference>
<evidence type="ECO:0000313" key="5">
    <source>
        <dbReference type="Proteomes" id="UP001549146"/>
    </source>
</evidence>
<dbReference type="InterPro" id="IPR011042">
    <property type="entry name" value="6-blade_b-propeller_TolB-like"/>
</dbReference>
<dbReference type="Gene3D" id="2.120.10.30">
    <property type="entry name" value="TolB, C-terminal domain"/>
    <property type="match status" value="1"/>
</dbReference>
<evidence type="ECO:0000313" key="4">
    <source>
        <dbReference type="EMBL" id="MET3732713.1"/>
    </source>
</evidence>
<evidence type="ECO:0000259" key="2">
    <source>
        <dbReference type="Pfam" id="PF07995"/>
    </source>
</evidence>
<feature type="domain" description="Glucose/Sorbosone dehydrogenase" evidence="2">
    <location>
        <begin position="33"/>
        <end position="326"/>
    </location>
</feature>
<keyword evidence="1" id="KW-0732">Signal</keyword>
<dbReference type="InterPro" id="IPR026444">
    <property type="entry name" value="Secre_tail"/>
</dbReference>
<protein>
    <submittedName>
        <fullName evidence="4">Glucose/arabinose dehydrogenase</fullName>
    </submittedName>
</protein>
<comment type="caution">
    <text evidence="4">The sequence shown here is derived from an EMBL/GenBank/DDBJ whole genome shotgun (WGS) entry which is preliminary data.</text>
</comment>
<dbReference type="Pfam" id="PF18962">
    <property type="entry name" value="Por_Secre_tail"/>
    <property type="match status" value="1"/>
</dbReference>
<name>A0ABV2LVY6_9FLAO</name>
<proteinExistence type="predicted"/>
<organism evidence="4 5">
    <name type="scientific">Moheibacter stercoris</name>
    <dbReference type="NCBI Taxonomy" id="1628251"/>
    <lineage>
        <taxon>Bacteria</taxon>
        <taxon>Pseudomonadati</taxon>
        <taxon>Bacteroidota</taxon>
        <taxon>Flavobacteriia</taxon>
        <taxon>Flavobacteriales</taxon>
        <taxon>Weeksellaceae</taxon>
        <taxon>Moheibacter</taxon>
    </lineage>
</organism>